<proteinExistence type="predicted"/>
<dbReference type="STRING" id="1051891.A0A0C3Q6N9"/>
<feature type="compositionally biased region" description="Low complexity" evidence="1">
    <location>
        <begin position="1"/>
        <end position="12"/>
    </location>
</feature>
<feature type="region of interest" description="Disordered" evidence="1">
    <location>
        <begin position="1"/>
        <end position="41"/>
    </location>
</feature>
<dbReference type="AlphaFoldDB" id="A0A0C3Q6N9"/>
<dbReference type="OrthoDB" id="5578329at2759"/>
<evidence type="ECO:0000256" key="1">
    <source>
        <dbReference type="SAM" id="MobiDB-lite"/>
    </source>
</evidence>
<gene>
    <name evidence="2" type="ORF">M407DRAFT_246149</name>
</gene>
<name>A0A0C3Q6N9_9AGAM</name>
<evidence type="ECO:0000313" key="3">
    <source>
        <dbReference type="Proteomes" id="UP000054248"/>
    </source>
</evidence>
<dbReference type="Pfam" id="PF05032">
    <property type="entry name" value="Spo12"/>
    <property type="match status" value="1"/>
</dbReference>
<dbReference type="HOGENOM" id="CLU_148185_0_0_1"/>
<organism evidence="2 3">
    <name type="scientific">Tulasnella calospora MUT 4182</name>
    <dbReference type="NCBI Taxonomy" id="1051891"/>
    <lineage>
        <taxon>Eukaryota</taxon>
        <taxon>Fungi</taxon>
        <taxon>Dikarya</taxon>
        <taxon>Basidiomycota</taxon>
        <taxon>Agaricomycotina</taxon>
        <taxon>Agaricomycetes</taxon>
        <taxon>Cantharellales</taxon>
        <taxon>Tulasnellaceae</taxon>
        <taxon>Tulasnella</taxon>
    </lineage>
</organism>
<evidence type="ECO:0000313" key="2">
    <source>
        <dbReference type="EMBL" id="KIO19506.1"/>
    </source>
</evidence>
<keyword evidence="3" id="KW-1185">Reference proteome</keyword>
<reference evidence="2 3" key="1">
    <citation type="submission" date="2014-04" db="EMBL/GenBank/DDBJ databases">
        <authorList>
            <consortium name="DOE Joint Genome Institute"/>
            <person name="Kuo A."/>
            <person name="Girlanda M."/>
            <person name="Perotto S."/>
            <person name="Kohler A."/>
            <person name="Nagy L.G."/>
            <person name="Floudas D."/>
            <person name="Copeland A."/>
            <person name="Barry K.W."/>
            <person name="Cichocki N."/>
            <person name="Veneault-Fourrey C."/>
            <person name="LaButti K."/>
            <person name="Lindquist E.A."/>
            <person name="Lipzen A."/>
            <person name="Lundell T."/>
            <person name="Morin E."/>
            <person name="Murat C."/>
            <person name="Sun H."/>
            <person name="Tunlid A."/>
            <person name="Henrissat B."/>
            <person name="Grigoriev I.V."/>
            <person name="Hibbett D.S."/>
            <person name="Martin F."/>
            <person name="Nordberg H.P."/>
            <person name="Cantor M.N."/>
            <person name="Hua S.X."/>
        </authorList>
    </citation>
    <scope>NUCLEOTIDE SEQUENCE [LARGE SCALE GENOMIC DNA]</scope>
    <source>
        <strain evidence="2 3">MUT 4182</strain>
    </source>
</reference>
<accession>A0A0C3Q6N9</accession>
<evidence type="ECO:0008006" key="4">
    <source>
        <dbReference type="Google" id="ProtNLM"/>
    </source>
</evidence>
<dbReference type="InterPro" id="IPR007727">
    <property type="entry name" value="Spo12"/>
</dbReference>
<feature type="region of interest" description="Disordered" evidence="1">
    <location>
        <begin position="86"/>
        <end position="117"/>
    </location>
</feature>
<protein>
    <recommendedName>
        <fullName evidence="4">Spo12-like protein</fullName>
    </recommendedName>
</protein>
<dbReference type="Proteomes" id="UP000054248">
    <property type="component" value="Unassembled WGS sequence"/>
</dbReference>
<feature type="compositionally biased region" description="Low complexity" evidence="1">
    <location>
        <begin position="19"/>
        <end position="32"/>
    </location>
</feature>
<dbReference type="EMBL" id="KN823217">
    <property type="protein sequence ID" value="KIO19506.1"/>
    <property type="molecule type" value="Genomic_DNA"/>
</dbReference>
<reference evidence="3" key="2">
    <citation type="submission" date="2015-01" db="EMBL/GenBank/DDBJ databases">
        <title>Evolutionary Origins and Diversification of the Mycorrhizal Mutualists.</title>
        <authorList>
            <consortium name="DOE Joint Genome Institute"/>
            <consortium name="Mycorrhizal Genomics Consortium"/>
            <person name="Kohler A."/>
            <person name="Kuo A."/>
            <person name="Nagy L.G."/>
            <person name="Floudas D."/>
            <person name="Copeland A."/>
            <person name="Barry K.W."/>
            <person name="Cichocki N."/>
            <person name="Veneault-Fourrey C."/>
            <person name="LaButti K."/>
            <person name="Lindquist E.A."/>
            <person name="Lipzen A."/>
            <person name="Lundell T."/>
            <person name="Morin E."/>
            <person name="Murat C."/>
            <person name="Riley R."/>
            <person name="Ohm R."/>
            <person name="Sun H."/>
            <person name="Tunlid A."/>
            <person name="Henrissat B."/>
            <person name="Grigoriev I.V."/>
            <person name="Hibbett D.S."/>
            <person name="Martin F."/>
        </authorList>
    </citation>
    <scope>NUCLEOTIDE SEQUENCE [LARGE SCALE GENOMIC DNA]</scope>
    <source>
        <strain evidence="3">MUT 4182</strain>
    </source>
</reference>
<sequence length="117" mass="12263">MSAPSSTTPSPAHIQPLHNPNQAAQVQVPQAPLGNATNSMYNGVSGAKALLAKKMAKANNPSTVSPTDNMMTPCTAKIAQTKKKHFAKGPVKALSFGAPVEEDEDEKSPSPVEQKDQ</sequence>